<evidence type="ECO:0000256" key="1">
    <source>
        <dbReference type="ARBA" id="ARBA00000558"/>
    </source>
</evidence>
<feature type="domain" description="Phosphoacetylglucosamine mutase AMG1" evidence="15">
    <location>
        <begin position="186"/>
        <end position="287"/>
    </location>
</feature>
<dbReference type="InterPro" id="IPR005843">
    <property type="entry name" value="A-D-PHexomutase_C"/>
</dbReference>
<dbReference type="PIRSF" id="PIRSF016408">
    <property type="entry name" value="PAGM"/>
    <property type="match status" value="1"/>
</dbReference>
<dbReference type="InterPro" id="IPR016066">
    <property type="entry name" value="A-D-PHexomutase_CS"/>
</dbReference>
<evidence type="ECO:0000256" key="11">
    <source>
        <dbReference type="PIRNR" id="PIRNR016408"/>
    </source>
</evidence>
<feature type="domain" description="Alpha-D-phosphohexomutase alpha/beta/alpha" evidence="13">
    <location>
        <begin position="116"/>
        <end position="172"/>
    </location>
</feature>
<evidence type="ECO:0000256" key="3">
    <source>
        <dbReference type="ARBA" id="ARBA00010231"/>
    </source>
</evidence>
<comment type="cofactor">
    <cofactor evidence="11">
        <name>Mg(2+)</name>
        <dbReference type="ChEBI" id="CHEBI:18420"/>
    </cofactor>
    <text evidence="11">Binds 1 Mg(2+) ion per subunit.</text>
</comment>
<reference evidence="16 17" key="1">
    <citation type="submission" date="2024-08" db="EMBL/GenBank/DDBJ databases">
        <authorList>
            <person name="Cucini C."/>
            <person name="Frati F."/>
        </authorList>
    </citation>
    <scope>NUCLEOTIDE SEQUENCE [LARGE SCALE GENOMIC DNA]</scope>
</reference>
<dbReference type="Proteomes" id="UP001642540">
    <property type="component" value="Unassembled WGS sequence"/>
</dbReference>
<feature type="domain" description="Phosphoacetylglucosamine mutase AMG1" evidence="14">
    <location>
        <begin position="302"/>
        <end position="437"/>
    </location>
</feature>
<dbReference type="Gene3D" id="3.30.310.50">
    <property type="entry name" value="Alpha-D-phosphohexomutase, C-terminal domain"/>
    <property type="match status" value="1"/>
</dbReference>
<name>A0ABP1QZ03_9HEXA</name>
<dbReference type="PANTHER" id="PTHR45955">
    <property type="entry name" value="PHOSPHOACETYLGLUCOSAMINE MUTASE"/>
    <property type="match status" value="1"/>
</dbReference>
<dbReference type="SUPFAM" id="SSF55957">
    <property type="entry name" value="Phosphoglucomutase, C-terminal domain"/>
    <property type="match status" value="1"/>
</dbReference>
<dbReference type="InterPro" id="IPR049022">
    <property type="entry name" value="AMG1_III"/>
</dbReference>
<dbReference type="InterPro" id="IPR049023">
    <property type="entry name" value="AMG1_II"/>
</dbReference>
<protein>
    <recommendedName>
        <fullName evidence="4 11">Phosphoacetylglucosamine mutase</fullName>
        <shortName evidence="11">PAGM</shortName>
        <ecNumber evidence="4 11">5.4.2.3</ecNumber>
    </recommendedName>
    <alternativeName>
        <fullName evidence="10 11">Acetylglucosamine phosphomutase</fullName>
    </alternativeName>
    <alternativeName>
        <fullName evidence="9 11">N-acetylglucosamine-phosphate mutase</fullName>
    </alternativeName>
</protein>
<evidence type="ECO:0000256" key="4">
    <source>
        <dbReference type="ARBA" id="ARBA00012731"/>
    </source>
</evidence>
<dbReference type="Pfam" id="PF02878">
    <property type="entry name" value="PGM_PMM_I"/>
    <property type="match status" value="2"/>
</dbReference>
<dbReference type="EMBL" id="CAXLJM020000051">
    <property type="protein sequence ID" value="CAL8115036.1"/>
    <property type="molecule type" value="Genomic_DNA"/>
</dbReference>
<evidence type="ECO:0000256" key="5">
    <source>
        <dbReference type="ARBA" id="ARBA00022553"/>
    </source>
</evidence>
<comment type="similarity">
    <text evidence="3 11">Belongs to the phosphohexose mutase family.</text>
</comment>
<dbReference type="InterPro" id="IPR016657">
    <property type="entry name" value="PAGM"/>
</dbReference>
<dbReference type="PANTHER" id="PTHR45955:SF1">
    <property type="entry name" value="PHOSPHOACETYLGLUCOSAMINE MUTASE"/>
    <property type="match status" value="1"/>
</dbReference>
<comment type="function">
    <text evidence="11">Catalyzes the conversion of GlcNAc-6-P into GlcNAc-1-P during the synthesis of uridine diphosphate/UDP-GlcNAc, a sugar nucleotide critical to multiple glycosylation pathways including protein N- and O-glycosylation.</text>
</comment>
<keyword evidence="8 11" id="KW-0413">Isomerase</keyword>
<dbReference type="Pfam" id="PF21404">
    <property type="entry name" value="AMG1_III"/>
    <property type="match status" value="1"/>
</dbReference>
<dbReference type="EC" id="5.4.2.3" evidence="4 11"/>
<dbReference type="SUPFAM" id="SSF53738">
    <property type="entry name" value="Phosphoglucomutase, first 3 domains"/>
    <property type="match status" value="4"/>
</dbReference>
<evidence type="ECO:0000256" key="2">
    <source>
        <dbReference type="ARBA" id="ARBA00004865"/>
    </source>
</evidence>
<keyword evidence="17" id="KW-1185">Reference proteome</keyword>
<dbReference type="InterPro" id="IPR016055">
    <property type="entry name" value="A-D-PHexomutase_a/b/a-I/II/III"/>
</dbReference>
<keyword evidence="6 11" id="KW-0479">Metal-binding</keyword>
<comment type="pathway">
    <text evidence="2 11">Nucleotide-sugar biosynthesis; UDP-N-acetyl-alpha-D-glucosamine biosynthesis; N-acetyl-alpha-D-glucosamine 1-phosphate from alpha-D-glucosamine 6-phosphate (route I): step 2/2.</text>
</comment>
<dbReference type="Pfam" id="PF21405">
    <property type="entry name" value="AMG1_II"/>
    <property type="match status" value="1"/>
</dbReference>
<evidence type="ECO:0000256" key="6">
    <source>
        <dbReference type="ARBA" id="ARBA00022723"/>
    </source>
</evidence>
<evidence type="ECO:0000259" key="15">
    <source>
        <dbReference type="Pfam" id="PF21405"/>
    </source>
</evidence>
<keyword evidence="5" id="KW-0597">Phosphoprotein</keyword>
<dbReference type="PROSITE" id="PS00710">
    <property type="entry name" value="PGM_PMM"/>
    <property type="match status" value="1"/>
</dbReference>
<organism evidence="16 17">
    <name type="scientific">Orchesella dallaii</name>
    <dbReference type="NCBI Taxonomy" id="48710"/>
    <lineage>
        <taxon>Eukaryota</taxon>
        <taxon>Metazoa</taxon>
        <taxon>Ecdysozoa</taxon>
        <taxon>Arthropoda</taxon>
        <taxon>Hexapoda</taxon>
        <taxon>Collembola</taxon>
        <taxon>Entomobryomorpha</taxon>
        <taxon>Entomobryoidea</taxon>
        <taxon>Orchesellidae</taxon>
        <taxon>Orchesellinae</taxon>
        <taxon>Orchesella</taxon>
    </lineage>
</organism>
<comment type="caution">
    <text evidence="16">The sequence shown here is derived from an EMBL/GenBank/DDBJ whole genome shotgun (WGS) entry which is preliminary data.</text>
</comment>
<evidence type="ECO:0000313" key="16">
    <source>
        <dbReference type="EMBL" id="CAL8115036.1"/>
    </source>
</evidence>
<dbReference type="Gene3D" id="3.40.120.10">
    <property type="entry name" value="Alpha-D-Glucose-1,6-Bisphosphate, subunit A, domain 3"/>
    <property type="match status" value="3"/>
</dbReference>
<evidence type="ECO:0000259" key="12">
    <source>
        <dbReference type="Pfam" id="PF00408"/>
    </source>
</evidence>
<evidence type="ECO:0000256" key="10">
    <source>
        <dbReference type="ARBA" id="ARBA00032065"/>
    </source>
</evidence>
<evidence type="ECO:0000256" key="7">
    <source>
        <dbReference type="ARBA" id="ARBA00022842"/>
    </source>
</evidence>
<gene>
    <name evidence="16" type="ORF">ODALV1_LOCUS16705</name>
</gene>
<accession>A0ABP1QZ03</accession>
<feature type="domain" description="Alpha-D-phosphohexomutase C-terminal" evidence="12">
    <location>
        <begin position="474"/>
        <end position="527"/>
    </location>
</feature>
<dbReference type="InterPro" id="IPR036900">
    <property type="entry name" value="A-D-PHexomutase_C_sf"/>
</dbReference>
<dbReference type="CDD" id="cd03086">
    <property type="entry name" value="PGM3"/>
    <property type="match status" value="1"/>
</dbReference>
<proteinExistence type="inferred from homology"/>
<sequence length="537" mass="57938">MASKIASRIVEAAKAHSKTVEKYIGYGTAGFRTKADLLDHVMFRVGIVSALRSKMVKASIGVMITASHNPEEDNGVKLVDPHGEMLEPAWEVLATEIANLPDEKLSERIVSLIETSKIDLSTRSSVIVGRDTRQSSPALCQAVIDGIKAVEEDSEIANFGIVSTPILHYLVVCTNGGGTYGEPTVDGYVSKLVNAFRTLIGDDNKRGKYEPSLIIDGANGVGAVISEKLLKGLENTLNVNLINLGPPGILNYDCGADYVKVQQREPLNVTSNCGTRCASLDGDADRLIYLYFDDAGKFHMLDGDKIALLLAEHFNDLLKKSQLNLKLGMVQTAYANGSSTNYATKVLNVPVTCTPTGVKFLHHAAQEFDIGVYFEANGHGTTVFSDNAIKTIQDAASTGSNAAAKELAGFLNVINSTVGDAISDLLAVEAILHSKGWHIQDWDEMYQDLPNRLFKVSVADRNLVTTTDAERRVVTPEGLQERIDNIASKFKDGRSFVRPSGTEDVVRVYAEADTQENADKLGKEVAAAVGELCSGNN</sequence>
<evidence type="ECO:0000256" key="9">
    <source>
        <dbReference type="ARBA" id="ARBA00031926"/>
    </source>
</evidence>
<dbReference type="InterPro" id="IPR005844">
    <property type="entry name" value="A-D-PHexomutase_a/b/a-I"/>
</dbReference>
<evidence type="ECO:0000256" key="8">
    <source>
        <dbReference type="ARBA" id="ARBA00023235"/>
    </source>
</evidence>
<evidence type="ECO:0000313" key="17">
    <source>
        <dbReference type="Proteomes" id="UP001642540"/>
    </source>
</evidence>
<dbReference type="Pfam" id="PF00408">
    <property type="entry name" value="PGM_PMM_IV"/>
    <property type="match status" value="1"/>
</dbReference>
<evidence type="ECO:0000259" key="13">
    <source>
        <dbReference type="Pfam" id="PF02878"/>
    </source>
</evidence>
<keyword evidence="7 11" id="KW-0460">Magnesium</keyword>
<comment type="catalytic activity">
    <reaction evidence="1 11">
        <text>N-acetyl-alpha-D-glucosamine 1-phosphate = N-acetyl-D-glucosamine 6-phosphate</text>
        <dbReference type="Rhea" id="RHEA:23804"/>
        <dbReference type="ChEBI" id="CHEBI:57513"/>
        <dbReference type="ChEBI" id="CHEBI:57776"/>
        <dbReference type="EC" id="5.4.2.3"/>
    </reaction>
</comment>
<feature type="domain" description="Alpha-D-phosphohexomutase alpha/beta/alpha" evidence="13">
    <location>
        <begin position="47"/>
        <end position="90"/>
    </location>
</feature>
<evidence type="ECO:0000259" key="14">
    <source>
        <dbReference type="Pfam" id="PF21404"/>
    </source>
</evidence>